<reference evidence="1" key="1">
    <citation type="submission" date="2020-05" db="EMBL/GenBank/DDBJ databases">
        <authorList>
            <person name="Chiriac C."/>
            <person name="Salcher M."/>
            <person name="Ghai R."/>
            <person name="Kavagutti S V."/>
        </authorList>
    </citation>
    <scope>NUCLEOTIDE SEQUENCE</scope>
</reference>
<dbReference type="EMBL" id="CAEZUS010000120">
    <property type="protein sequence ID" value="CAB4612980.1"/>
    <property type="molecule type" value="Genomic_DNA"/>
</dbReference>
<dbReference type="AlphaFoldDB" id="A0A6J6HIN0"/>
<sequence>MGSIKKIIWVSVLALITSLTFQPTAANAADRCVPDSIGTEKFGIHPGQVMGLLVNGVPIGEECTTTDPGVIALDYVDRNAGEPETFAFRVDSWKWKDLSYEELLSMMRTSGIKADIDAQKLLSFYFYRLKDGTVDANNSTASFAIVLDPTEAGPCHPDLVSFKTDTISLTSSILEILDGSETGIPCTIYDPGWIAFGVMEPGAETIVLSKLYFDKWVWGGKIDYVWVEDMLDYGEIDRSKIKKGSEFELRFFRGGSPETAIADIGKFTFYYKFIIDLPTPEEIAAAKAAADKKIADEKAAADKKIADEKAAADKVIADKAAADKAAADKVIADKAAADKVIADKAAAAAKAKAAAAKKKTITCVKGKLTKKVTAVKPVCPKGYKIKK</sequence>
<name>A0A6J6HIN0_9ZZZZ</name>
<organism evidence="1">
    <name type="scientific">freshwater metagenome</name>
    <dbReference type="NCBI Taxonomy" id="449393"/>
    <lineage>
        <taxon>unclassified sequences</taxon>
        <taxon>metagenomes</taxon>
        <taxon>ecological metagenomes</taxon>
    </lineage>
</organism>
<gene>
    <name evidence="1" type="ORF">UFOPK1852_00799</name>
</gene>
<protein>
    <submittedName>
        <fullName evidence="1">Unannotated protein</fullName>
    </submittedName>
</protein>
<accession>A0A6J6HIN0</accession>
<proteinExistence type="predicted"/>
<evidence type="ECO:0000313" key="1">
    <source>
        <dbReference type="EMBL" id="CAB4612980.1"/>
    </source>
</evidence>